<comment type="catalytic activity">
    <reaction evidence="9">
        <text>a dipeptide(out) + ATP + H2O = a dipeptide(in) + ADP + phosphate + H(+)</text>
        <dbReference type="Rhea" id="RHEA:23120"/>
        <dbReference type="ChEBI" id="CHEBI:15377"/>
        <dbReference type="ChEBI" id="CHEBI:15378"/>
        <dbReference type="ChEBI" id="CHEBI:30616"/>
        <dbReference type="ChEBI" id="CHEBI:43474"/>
        <dbReference type="ChEBI" id="CHEBI:90799"/>
        <dbReference type="ChEBI" id="CHEBI:456216"/>
        <dbReference type="EC" id="7.4.2.9"/>
    </reaction>
</comment>
<dbReference type="InterPro" id="IPR050388">
    <property type="entry name" value="ABC_Ni/Peptide_Import"/>
</dbReference>
<evidence type="ECO:0000256" key="8">
    <source>
        <dbReference type="ARBA" id="ARBA00038852"/>
    </source>
</evidence>
<evidence type="ECO:0000256" key="6">
    <source>
        <dbReference type="ARBA" id="ARBA00022840"/>
    </source>
</evidence>
<comment type="caution">
    <text evidence="11">The sequence shown here is derived from an EMBL/GenBank/DDBJ whole genome shotgun (WGS) entry which is preliminary data.</text>
</comment>
<accession>A0A2M8RXE9</accession>
<evidence type="ECO:0000259" key="10">
    <source>
        <dbReference type="PROSITE" id="PS50893"/>
    </source>
</evidence>
<dbReference type="Pfam" id="PF08352">
    <property type="entry name" value="oligo_HPY"/>
    <property type="match status" value="1"/>
</dbReference>
<evidence type="ECO:0000256" key="1">
    <source>
        <dbReference type="ARBA" id="ARBA00004417"/>
    </source>
</evidence>
<dbReference type="SUPFAM" id="SSF52540">
    <property type="entry name" value="P-loop containing nucleoside triphosphate hydrolases"/>
    <property type="match status" value="1"/>
</dbReference>
<feature type="domain" description="ABC transporter" evidence="10">
    <location>
        <begin position="4"/>
        <end position="254"/>
    </location>
</feature>
<evidence type="ECO:0000256" key="2">
    <source>
        <dbReference type="ARBA" id="ARBA00005417"/>
    </source>
</evidence>
<dbReference type="GO" id="GO:0016887">
    <property type="term" value="F:ATP hydrolysis activity"/>
    <property type="evidence" value="ECO:0007669"/>
    <property type="project" value="InterPro"/>
</dbReference>
<dbReference type="InterPro" id="IPR003439">
    <property type="entry name" value="ABC_transporter-like_ATP-bd"/>
</dbReference>
<name>A0A2M8RXE9_9PAST</name>
<reference evidence="11 12" key="1">
    <citation type="submission" date="2017-11" db="EMBL/GenBank/DDBJ databases">
        <title>Reclassification of Bisgaard taxon 5 as Caviibacterium pharyngocola gen. nov., sp. nov.</title>
        <authorList>
            <person name="Christensen H."/>
        </authorList>
    </citation>
    <scope>NUCLEOTIDE SEQUENCE [LARGE SCALE GENOMIC DNA]</scope>
    <source>
        <strain evidence="11 12">7_3</strain>
    </source>
</reference>
<dbReference type="CDD" id="cd03257">
    <property type="entry name" value="ABC_NikE_OppD_transporters"/>
    <property type="match status" value="1"/>
</dbReference>
<sequence>MSLLKIERLSVHFGEENAPFKAVDRISYQIDKGEVLGIVGESGSGKSVSSLAVMGLIDYPGRVSADTLTFEGNDLLTLGAKEKQKLVGAEVSMIFQDPMTSLNPAYTVGFQIMEALKVHQGGSKAERRKRAVELLQMVGIPDAESRLAVYPHQLSGGMSQRVMIAMAIACKPKLLIADEPTTALDVTIQAQIVDLLLDLQKKENMALILITHDLALVAEAAHRIIVMYAGQIVEEGLAEEIFNAPKHPYTQALLQSLPEFAEGKSHLKSLPGVVPGKYDRSAGCLLNPRCPYATEHCRQVEPQLRALDGRQVKCHTPLNAQGEPLCPSN</sequence>
<dbReference type="PANTHER" id="PTHR43297:SF2">
    <property type="entry name" value="DIPEPTIDE TRANSPORT ATP-BINDING PROTEIN DPPD"/>
    <property type="match status" value="1"/>
</dbReference>
<keyword evidence="12" id="KW-1185">Reference proteome</keyword>
<dbReference type="GO" id="GO:0005524">
    <property type="term" value="F:ATP binding"/>
    <property type="evidence" value="ECO:0007669"/>
    <property type="project" value="UniProtKB-KW"/>
</dbReference>
<dbReference type="PROSITE" id="PS00211">
    <property type="entry name" value="ABC_TRANSPORTER_1"/>
    <property type="match status" value="1"/>
</dbReference>
<dbReference type="AlphaFoldDB" id="A0A2M8RXE9"/>
<comment type="similarity">
    <text evidence="2">Belongs to the ABC transporter superfamily.</text>
</comment>
<evidence type="ECO:0000256" key="3">
    <source>
        <dbReference type="ARBA" id="ARBA00022448"/>
    </source>
</evidence>
<dbReference type="InterPro" id="IPR013563">
    <property type="entry name" value="Oligopep_ABC_C"/>
</dbReference>
<evidence type="ECO:0000313" key="11">
    <source>
        <dbReference type="EMBL" id="PJG83560.1"/>
    </source>
</evidence>
<dbReference type="OrthoDB" id="9784450at2"/>
<dbReference type="Pfam" id="PF00005">
    <property type="entry name" value="ABC_tran"/>
    <property type="match status" value="1"/>
</dbReference>
<dbReference type="InterPro" id="IPR027417">
    <property type="entry name" value="P-loop_NTPase"/>
</dbReference>
<evidence type="ECO:0000256" key="5">
    <source>
        <dbReference type="ARBA" id="ARBA00022741"/>
    </source>
</evidence>
<comment type="subcellular location">
    <subcellularLocation>
        <location evidence="1">Cell inner membrane</location>
        <topology evidence="1">Peripheral membrane protein</topology>
    </subcellularLocation>
</comment>
<dbReference type="PANTHER" id="PTHR43297">
    <property type="entry name" value="OLIGOPEPTIDE TRANSPORT ATP-BINDING PROTEIN APPD"/>
    <property type="match status" value="1"/>
</dbReference>
<keyword evidence="5" id="KW-0547">Nucleotide-binding</keyword>
<dbReference type="Gene3D" id="3.40.50.300">
    <property type="entry name" value="P-loop containing nucleotide triphosphate hydrolases"/>
    <property type="match status" value="1"/>
</dbReference>
<keyword evidence="7" id="KW-0472">Membrane</keyword>
<dbReference type="NCBIfam" id="NF008246">
    <property type="entry name" value="PRK11022.1"/>
    <property type="match status" value="1"/>
</dbReference>
<dbReference type="GO" id="GO:0055085">
    <property type="term" value="P:transmembrane transport"/>
    <property type="evidence" value="ECO:0007669"/>
    <property type="project" value="UniProtKB-ARBA"/>
</dbReference>
<evidence type="ECO:0000256" key="7">
    <source>
        <dbReference type="ARBA" id="ARBA00023136"/>
    </source>
</evidence>
<dbReference type="NCBIfam" id="TIGR01727">
    <property type="entry name" value="oligo_HPY"/>
    <property type="match status" value="1"/>
</dbReference>
<organism evidence="11 12">
    <name type="scientific">Caviibacterium pharyngocola</name>
    <dbReference type="NCBI Taxonomy" id="28159"/>
    <lineage>
        <taxon>Bacteria</taxon>
        <taxon>Pseudomonadati</taxon>
        <taxon>Pseudomonadota</taxon>
        <taxon>Gammaproteobacteria</taxon>
        <taxon>Pasteurellales</taxon>
        <taxon>Pasteurellaceae</taxon>
        <taxon>Caviibacterium</taxon>
    </lineage>
</organism>
<dbReference type="EMBL" id="PHGZ01000006">
    <property type="protein sequence ID" value="PJG83560.1"/>
    <property type="molecule type" value="Genomic_DNA"/>
</dbReference>
<dbReference type="RefSeq" id="WP_100295986.1">
    <property type="nucleotide sequence ID" value="NZ_PHGZ01000006.1"/>
</dbReference>
<keyword evidence="6 11" id="KW-0067">ATP-binding</keyword>
<evidence type="ECO:0000313" key="12">
    <source>
        <dbReference type="Proteomes" id="UP000230282"/>
    </source>
</evidence>
<dbReference type="PROSITE" id="PS50893">
    <property type="entry name" value="ABC_TRANSPORTER_2"/>
    <property type="match status" value="1"/>
</dbReference>
<dbReference type="InterPro" id="IPR003593">
    <property type="entry name" value="AAA+_ATPase"/>
</dbReference>
<dbReference type="InterPro" id="IPR017871">
    <property type="entry name" value="ABC_transporter-like_CS"/>
</dbReference>
<dbReference type="GO" id="GO:0005886">
    <property type="term" value="C:plasma membrane"/>
    <property type="evidence" value="ECO:0007669"/>
    <property type="project" value="UniProtKB-SubCell"/>
</dbReference>
<proteinExistence type="inferred from homology"/>
<keyword evidence="4" id="KW-1003">Cell membrane</keyword>
<dbReference type="FunFam" id="3.40.50.300:FF:000016">
    <property type="entry name" value="Oligopeptide ABC transporter ATP-binding component"/>
    <property type="match status" value="1"/>
</dbReference>
<dbReference type="GO" id="GO:0015833">
    <property type="term" value="P:peptide transport"/>
    <property type="evidence" value="ECO:0007669"/>
    <property type="project" value="InterPro"/>
</dbReference>
<dbReference type="SMART" id="SM00382">
    <property type="entry name" value="AAA"/>
    <property type="match status" value="1"/>
</dbReference>
<gene>
    <name evidence="11" type="ORF">CVP04_02680</name>
</gene>
<evidence type="ECO:0000256" key="4">
    <source>
        <dbReference type="ARBA" id="ARBA00022475"/>
    </source>
</evidence>
<evidence type="ECO:0000256" key="9">
    <source>
        <dbReference type="ARBA" id="ARBA00047356"/>
    </source>
</evidence>
<dbReference type="Proteomes" id="UP000230282">
    <property type="component" value="Unassembled WGS sequence"/>
</dbReference>
<protein>
    <recommendedName>
        <fullName evidence="8">ABC-type dipeptide transporter</fullName>
        <ecNumber evidence="8">7.4.2.9</ecNumber>
    </recommendedName>
</protein>
<keyword evidence="3" id="KW-0813">Transport</keyword>
<dbReference type="EC" id="7.4.2.9" evidence="8"/>